<dbReference type="InterPro" id="IPR020095">
    <property type="entry name" value="PsdUridine_synth_TruA_C"/>
</dbReference>
<dbReference type="Pfam" id="PF01416">
    <property type="entry name" value="PseudoU_synth_1"/>
    <property type="match status" value="1"/>
</dbReference>
<evidence type="ECO:0000256" key="3">
    <source>
        <dbReference type="ARBA" id="ARBA00023235"/>
    </source>
</evidence>
<evidence type="ECO:0000256" key="1">
    <source>
        <dbReference type="ARBA" id="ARBA00009375"/>
    </source>
</evidence>
<proteinExistence type="inferred from homology"/>
<dbReference type="InterPro" id="IPR020097">
    <property type="entry name" value="PsdUridine_synth_TruA_a/b_dom"/>
</dbReference>
<dbReference type="InterPro" id="IPR001406">
    <property type="entry name" value="PsdUridine_synth_TruA"/>
</dbReference>
<dbReference type="InterPro" id="IPR020103">
    <property type="entry name" value="PsdUridine_synth_cat_dom_sf"/>
</dbReference>
<evidence type="ECO:0000313" key="6">
    <source>
        <dbReference type="EMBL" id="KAK9918566.1"/>
    </source>
</evidence>
<feature type="domain" description="Pseudouridine synthase I TruA alpha/beta" evidence="5">
    <location>
        <begin position="275"/>
        <end position="334"/>
    </location>
</feature>
<dbReference type="Proteomes" id="UP001491310">
    <property type="component" value="Unassembled WGS sequence"/>
</dbReference>
<organism evidence="6 7">
    <name type="scientific">Coccomyxa subellipsoidea</name>
    <dbReference type="NCBI Taxonomy" id="248742"/>
    <lineage>
        <taxon>Eukaryota</taxon>
        <taxon>Viridiplantae</taxon>
        <taxon>Chlorophyta</taxon>
        <taxon>core chlorophytes</taxon>
        <taxon>Trebouxiophyceae</taxon>
        <taxon>Trebouxiophyceae incertae sedis</taxon>
        <taxon>Coccomyxaceae</taxon>
        <taxon>Coccomyxa</taxon>
    </lineage>
</organism>
<feature type="compositionally biased region" description="Low complexity" evidence="4">
    <location>
        <begin position="563"/>
        <end position="578"/>
    </location>
</feature>
<dbReference type="EMBL" id="JALJOT010000001">
    <property type="protein sequence ID" value="KAK9918566.1"/>
    <property type="molecule type" value="Genomic_DNA"/>
</dbReference>
<dbReference type="InterPro" id="IPR020094">
    <property type="entry name" value="TruA/RsuA/RluB/E/F_N"/>
</dbReference>
<feature type="region of interest" description="Disordered" evidence="4">
    <location>
        <begin position="456"/>
        <end position="585"/>
    </location>
</feature>
<feature type="compositionally biased region" description="Polar residues" evidence="4">
    <location>
        <begin position="536"/>
        <end position="545"/>
    </location>
</feature>
<comment type="caution">
    <text evidence="6">The sequence shown here is derived from an EMBL/GenBank/DDBJ whole genome shotgun (WGS) entry which is preliminary data.</text>
</comment>
<keyword evidence="3" id="KW-0413">Isomerase</keyword>
<evidence type="ECO:0000256" key="2">
    <source>
        <dbReference type="ARBA" id="ARBA00022694"/>
    </source>
</evidence>
<evidence type="ECO:0000313" key="7">
    <source>
        <dbReference type="Proteomes" id="UP001491310"/>
    </source>
</evidence>
<reference evidence="6 7" key="1">
    <citation type="journal article" date="2024" name="Nat. Commun.">
        <title>Phylogenomics reveals the evolutionary origins of lichenization in chlorophyte algae.</title>
        <authorList>
            <person name="Puginier C."/>
            <person name="Libourel C."/>
            <person name="Otte J."/>
            <person name="Skaloud P."/>
            <person name="Haon M."/>
            <person name="Grisel S."/>
            <person name="Petersen M."/>
            <person name="Berrin J.G."/>
            <person name="Delaux P.M."/>
            <person name="Dal Grande F."/>
            <person name="Keller J."/>
        </authorList>
    </citation>
    <scope>NUCLEOTIDE SEQUENCE [LARGE SCALE GENOMIC DNA]</scope>
    <source>
        <strain evidence="6 7">SAG 216-7</strain>
    </source>
</reference>
<feature type="compositionally biased region" description="Acidic residues" evidence="4">
    <location>
        <begin position="198"/>
        <end position="211"/>
    </location>
</feature>
<sequence>MQELDKSSFQGLQLQRGVEDITTIEAALEDAIGKAGGILESNRGALHKIDWSRSSRTDKGVHSCSTVIGLKMECVVDSFETDPEGLSIAAEINKHLPRQVRVLSVQRTNQKFDARQICEGRVYSYFLPTYIIGLQLDGSEEDRERLRLLRECLALFEGVHAFHNFTKRRLYRASQRQIGRRGKEKSGSRAIAGREGALEEGDASSGEEGDGGVDASVALEAASVSSDWRTDRGPRLLQMKWNEERDDADPITRSHFRHIYSATADDPVPLVPDGTPCIKVVFSGQSFMLHQIRHMVGAAVAVARRAIPLEFVEACLRSPSRAIMPLAPPHVLVLSATVMMKWRDEQAKAMLAHMTGDRLALRSGGRAAQEVFLSEVLHTAINDLLQVQDWEYWEAMLQRIAYDEAEMEAFLVMHAQSKARLEQHRADKQAFEAAAPAEVTQDFDHAGKEAKFLGGHLEEKRHDPLSSPTPVTPRPKQMGQETAEDPESTLQPPEVNPSDSQKYTRSSAARSTPTKSSSEASFSPVNATHRGPRLSPGSSTSQSKLRSPEREASPGSASEGVPASLQGGQEQSEGQQAAEKMHLKTEEIDGVEYTYYQEDMDEVEKMSHEECIRYIEEQEEKMRQRNEKQCMMLQALSLMWSFGLECE</sequence>
<keyword evidence="7" id="KW-1185">Reference proteome</keyword>
<name>A0ABR2Z3P3_9CHLO</name>
<dbReference type="Gene3D" id="3.30.70.660">
    <property type="entry name" value="Pseudouridine synthase I, catalytic domain, C-terminal subdomain"/>
    <property type="match status" value="1"/>
</dbReference>
<accession>A0ABR2Z3P3</accession>
<feature type="compositionally biased region" description="Polar residues" evidence="4">
    <location>
        <begin position="497"/>
        <end position="526"/>
    </location>
</feature>
<feature type="region of interest" description="Disordered" evidence="4">
    <location>
        <begin position="176"/>
        <end position="212"/>
    </location>
</feature>
<evidence type="ECO:0000259" key="5">
    <source>
        <dbReference type="Pfam" id="PF01416"/>
    </source>
</evidence>
<protein>
    <recommendedName>
        <fullName evidence="5">Pseudouridine synthase I TruA alpha/beta domain-containing protein</fullName>
    </recommendedName>
</protein>
<dbReference type="Gene3D" id="3.30.70.580">
    <property type="entry name" value="Pseudouridine synthase I, catalytic domain, N-terminal subdomain"/>
    <property type="match status" value="1"/>
</dbReference>
<dbReference type="InterPro" id="IPR041708">
    <property type="entry name" value="PUS1/PUS2-like"/>
</dbReference>
<dbReference type="PANTHER" id="PTHR11142:SF9">
    <property type="entry name" value="TRNA PSEUDOURIDINE SYNTHASE-RELATED"/>
    <property type="match status" value="1"/>
</dbReference>
<dbReference type="CDD" id="cd02568">
    <property type="entry name" value="PseudoU_synth_PUS1_PUS2"/>
    <property type="match status" value="1"/>
</dbReference>
<dbReference type="PANTHER" id="PTHR11142">
    <property type="entry name" value="PSEUDOURIDYLATE SYNTHASE"/>
    <property type="match status" value="1"/>
</dbReference>
<gene>
    <name evidence="6" type="ORF">WJX75_005011</name>
</gene>
<comment type="similarity">
    <text evidence="1">Belongs to the tRNA pseudouridine synthase TruA family.</text>
</comment>
<dbReference type="SUPFAM" id="SSF55120">
    <property type="entry name" value="Pseudouridine synthase"/>
    <property type="match status" value="2"/>
</dbReference>
<keyword evidence="2" id="KW-0819">tRNA processing</keyword>
<evidence type="ECO:0000256" key="4">
    <source>
        <dbReference type="SAM" id="MobiDB-lite"/>
    </source>
</evidence>